<dbReference type="InterPro" id="IPR036047">
    <property type="entry name" value="F-box-like_dom_sf"/>
</dbReference>
<dbReference type="SUPFAM" id="SSF81383">
    <property type="entry name" value="F-box domain"/>
    <property type="match status" value="1"/>
</dbReference>
<evidence type="ECO:0000313" key="2">
    <source>
        <dbReference type="Proteomes" id="UP000308197"/>
    </source>
</evidence>
<accession>A0A5C3PSB8</accession>
<evidence type="ECO:0000313" key="1">
    <source>
        <dbReference type="EMBL" id="TFK92516.1"/>
    </source>
</evidence>
<name>A0A5C3PSB8_9APHY</name>
<protein>
    <submittedName>
        <fullName evidence="1">Uncharacterized protein</fullName>
    </submittedName>
</protein>
<gene>
    <name evidence="1" type="ORF">K466DRAFT_659235</name>
</gene>
<dbReference type="AlphaFoldDB" id="A0A5C3PSB8"/>
<dbReference type="InParanoid" id="A0A5C3PSB8"/>
<sequence>MPDNDSSSSPIVRIPVEVFSKILVAVGDDHRTLSACSLVAKRWHDIAVPYLFSTIVFRGGKHRPFALLWDFLEKHPHVTQFVKGMRISSDILDSNLKAAELRTGIDDVTVEFDKISAVLKLPALEELVLERLSLSPPPAEEPILPMSLQTLYVDDLLPSKDSDVGRMATVCMLLAACSPHTLKLQLYFPRPLDMEHDVRFISPRSRRIHTVILGYNAARLHHEWLEAVLVPDVLQELSTYCSTGPPLENIASLRSLLFSAGRCLEKLDLAGSTVTDAGTPTTHPLAHWSSVGEMLSACARLRLFNIRLYHVSDEDVHARISAFQEDVDVFKRLFSYAPHTLEYITITVLTPPTLSLALCDLASLDRPWFRGRCPALKRMHVRYYGIYALPQVESAAVAALPGLHRAGLLRVTLNLSALS</sequence>
<keyword evidence="2" id="KW-1185">Reference proteome</keyword>
<proteinExistence type="predicted"/>
<dbReference type="Proteomes" id="UP000308197">
    <property type="component" value="Unassembled WGS sequence"/>
</dbReference>
<reference evidence="1 2" key="1">
    <citation type="journal article" date="2019" name="Nat. Ecol. Evol.">
        <title>Megaphylogeny resolves global patterns of mushroom evolution.</title>
        <authorList>
            <person name="Varga T."/>
            <person name="Krizsan K."/>
            <person name="Foldi C."/>
            <person name="Dima B."/>
            <person name="Sanchez-Garcia M."/>
            <person name="Sanchez-Ramirez S."/>
            <person name="Szollosi G.J."/>
            <person name="Szarkandi J.G."/>
            <person name="Papp V."/>
            <person name="Albert L."/>
            <person name="Andreopoulos W."/>
            <person name="Angelini C."/>
            <person name="Antonin V."/>
            <person name="Barry K.W."/>
            <person name="Bougher N.L."/>
            <person name="Buchanan P."/>
            <person name="Buyck B."/>
            <person name="Bense V."/>
            <person name="Catcheside P."/>
            <person name="Chovatia M."/>
            <person name="Cooper J."/>
            <person name="Damon W."/>
            <person name="Desjardin D."/>
            <person name="Finy P."/>
            <person name="Geml J."/>
            <person name="Haridas S."/>
            <person name="Hughes K."/>
            <person name="Justo A."/>
            <person name="Karasinski D."/>
            <person name="Kautmanova I."/>
            <person name="Kiss B."/>
            <person name="Kocsube S."/>
            <person name="Kotiranta H."/>
            <person name="LaButti K.M."/>
            <person name="Lechner B.E."/>
            <person name="Liimatainen K."/>
            <person name="Lipzen A."/>
            <person name="Lukacs Z."/>
            <person name="Mihaltcheva S."/>
            <person name="Morgado L.N."/>
            <person name="Niskanen T."/>
            <person name="Noordeloos M.E."/>
            <person name="Ohm R.A."/>
            <person name="Ortiz-Santana B."/>
            <person name="Ovrebo C."/>
            <person name="Racz N."/>
            <person name="Riley R."/>
            <person name="Savchenko A."/>
            <person name="Shiryaev A."/>
            <person name="Soop K."/>
            <person name="Spirin V."/>
            <person name="Szebenyi C."/>
            <person name="Tomsovsky M."/>
            <person name="Tulloss R.E."/>
            <person name="Uehling J."/>
            <person name="Grigoriev I.V."/>
            <person name="Vagvolgyi C."/>
            <person name="Papp T."/>
            <person name="Martin F.M."/>
            <person name="Miettinen O."/>
            <person name="Hibbett D.S."/>
            <person name="Nagy L.G."/>
        </authorList>
    </citation>
    <scope>NUCLEOTIDE SEQUENCE [LARGE SCALE GENOMIC DNA]</scope>
    <source>
        <strain evidence="1 2">HHB13444</strain>
    </source>
</reference>
<dbReference type="EMBL" id="ML210997">
    <property type="protein sequence ID" value="TFK92516.1"/>
    <property type="molecule type" value="Genomic_DNA"/>
</dbReference>
<organism evidence="1 2">
    <name type="scientific">Polyporus arcularius HHB13444</name>
    <dbReference type="NCBI Taxonomy" id="1314778"/>
    <lineage>
        <taxon>Eukaryota</taxon>
        <taxon>Fungi</taxon>
        <taxon>Dikarya</taxon>
        <taxon>Basidiomycota</taxon>
        <taxon>Agaricomycotina</taxon>
        <taxon>Agaricomycetes</taxon>
        <taxon>Polyporales</taxon>
        <taxon>Polyporaceae</taxon>
        <taxon>Polyporus</taxon>
    </lineage>
</organism>